<dbReference type="Pfam" id="PF05656">
    <property type="entry name" value="DUF805"/>
    <property type="match status" value="1"/>
</dbReference>
<reference evidence="4" key="1">
    <citation type="journal article" date="2021" name="ISME J.">
        <title>Evolutionary origin and ecological implication of a unique nif island in free-living Bradyrhizobium lineages.</title>
        <authorList>
            <person name="Tao J."/>
        </authorList>
    </citation>
    <scope>NUCLEOTIDE SEQUENCE [LARGE SCALE GENOMIC DNA]</scope>
    <source>
        <strain evidence="4">SZCCT0434</strain>
    </source>
</reference>
<proteinExistence type="predicted"/>
<feature type="transmembrane region" description="Helical" evidence="2">
    <location>
        <begin position="134"/>
        <end position="153"/>
    </location>
</feature>
<dbReference type="PANTHER" id="PTHR34980">
    <property type="entry name" value="INNER MEMBRANE PROTEIN-RELATED-RELATED"/>
    <property type="match status" value="1"/>
</dbReference>
<name>A0ABS5FC40_9BRAD</name>
<dbReference type="RefSeq" id="WP_212394195.1">
    <property type="nucleotide sequence ID" value="NZ_JAFCJH010000002.1"/>
</dbReference>
<sequence length="211" mass="23951">MDWTWYLFGFKGRINRAKYWLSALVLFGWMLLTGWIAYFSLLLVANGNLPAPATIHFGTGAIFDLFDPATFRMPTRADIIPIFVQIIATPMLIWIFLATSIKRLHDRDKSGWWMVPFFLYPSLYSHFQDRLPDSYALLPCALAAVVLPTWAFIELGFLKGSRASNLFGPNPLGKHQMRPRGNRDNAPRSAQGWDQQSEIEIVPHKAGPPAV</sequence>
<keyword evidence="2" id="KW-0812">Transmembrane</keyword>
<comment type="caution">
    <text evidence="3">The sequence shown here is derived from an EMBL/GenBank/DDBJ whole genome shotgun (WGS) entry which is preliminary data.</text>
</comment>
<evidence type="ECO:0000256" key="1">
    <source>
        <dbReference type="SAM" id="MobiDB-lite"/>
    </source>
</evidence>
<dbReference type="EMBL" id="JAFCJH010000002">
    <property type="protein sequence ID" value="MBR0794366.1"/>
    <property type="molecule type" value="Genomic_DNA"/>
</dbReference>
<evidence type="ECO:0000313" key="3">
    <source>
        <dbReference type="EMBL" id="MBR0794366.1"/>
    </source>
</evidence>
<feature type="region of interest" description="Disordered" evidence="1">
    <location>
        <begin position="169"/>
        <end position="211"/>
    </location>
</feature>
<keyword evidence="4" id="KW-1185">Reference proteome</keyword>
<keyword evidence="2" id="KW-0472">Membrane</keyword>
<dbReference type="PANTHER" id="PTHR34980:SF3">
    <property type="entry name" value="BLR8105 PROTEIN"/>
    <property type="match status" value="1"/>
</dbReference>
<feature type="transmembrane region" description="Helical" evidence="2">
    <location>
        <begin position="79"/>
        <end position="99"/>
    </location>
</feature>
<protein>
    <submittedName>
        <fullName evidence="3">DUF805 domain-containing protein</fullName>
    </submittedName>
</protein>
<gene>
    <name evidence="3" type="ORF">JQ615_03080</name>
</gene>
<organism evidence="3 4">
    <name type="scientific">Bradyrhizobium jicamae</name>
    <dbReference type="NCBI Taxonomy" id="280332"/>
    <lineage>
        <taxon>Bacteria</taxon>
        <taxon>Pseudomonadati</taxon>
        <taxon>Pseudomonadota</taxon>
        <taxon>Alphaproteobacteria</taxon>
        <taxon>Hyphomicrobiales</taxon>
        <taxon>Nitrobacteraceae</taxon>
        <taxon>Bradyrhizobium</taxon>
    </lineage>
</organism>
<evidence type="ECO:0000256" key="2">
    <source>
        <dbReference type="SAM" id="Phobius"/>
    </source>
</evidence>
<dbReference type="InterPro" id="IPR008523">
    <property type="entry name" value="DUF805"/>
</dbReference>
<accession>A0ABS5FC40</accession>
<dbReference type="Proteomes" id="UP001315278">
    <property type="component" value="Unassembled WGS sequence"/>
</dbReference>
<feature type="transmembrane region" description="Helical" evidence="2">
    <location>
        <begin position="20"/>
        <end position="44"/>
    </location>
</feature>
<keyword evidence="2" id="KW-1133">Transmembrane helix</keyword>
<evidence type="ECO:0000313" key="4">
    <source>
        <dbReference type="Proteomes" id="UP001315278"/>
    </source>
</evidence>